<dbReference type="Gene3D" id="3.10.450.40">
    <property type="match status" value="1"/>
</dbReference>
<reference evidence="2 3" key="1">
    <citation type="submission" date="2018-08" db="EMBL/GenBank/DDBJ databases">
        <title>Comparative analysis of Burkholderia isolates from Puerto Rico.</title>
        <authorList>
            <person name="Hall C."/>
            <person name="Sahl J."/>
            <person name="Wagner D."/>
        </authorList>
    </citation>
    <scope>NUCLEOTIDE SEQUENCE [LARGE SCALE GENOMIC DNA]</scope>
    <source>
        <strain evidence="2 3">Bp9025</strain>
    </source>
</reference>
<dbReference type="InterPro" id="IPR010269">
    <property type="entry name" value="T6SS_TssC-like"/>
</dbReference>
<dbReference type="RefSeq" id="WP_124578946.1">
    <property type="nucleotide sequence ID" value="NZ_QTQV01000007.1"/>
</dbReference>
<dbReference type="NCBIfam" id="TIGR03357">
    <property type="entry name" value="VI_zyme"/>
    <property type="match status" value="1"/>
</dbReference>
<protein>
    <submittedName>
        <fullName evidence="2">Type VI secretion system baseplate subunit TssE</fullName>
    </submittedName>
</protein>
<dbReference type="Proteomes" id="UP000277921">
    <property type="component" value="Unassembled WGS sequence"/>
</dbReference>
<dbReference type="InterPro" id="IPR007048">
    <property type="entry name" value="IraD/Gp25-like"/>
</dbReference>
<proteinExistence type="predicted"/>
<name>A0A3N8PZE9_9BURK</name>
<evidence type="ECO:0000313" key="3">
    <source>
        <dbReference type="Proteomes" id="UP000277921"/>
    </source>
</evidence>
<gene>
    <name evidence="2" type="primary">tssE</name>
    <name evidence="2" type="ORF">DF051_14410</name>
</gene>
<dbReference type="AlphaFoldDB" id="A0A3N8PZE9"/>
<dbReference type="PANTHER" id="PTHR35565:SF1">
    <property type="entry name" value="TYPE VI SECRETION SYSTEM CONTRACTILE SHEATH LARGE SUBUNIT"/>
    <property type="match status" value="1"/>
</dbReference>
<feature type="domain" description="IraD/Gp25-like" evidence="1">
    <location>
        <begin position="34"/>
        <end position="118"/>
    </location>
</feature>
<dbReference type="PANTHER" id="PTHR35565">
    <property type="entry name" value="CYTOPLASMIC PROTEIN-RELATED"/>
    <property type="match status" value="1"/>
</dbReference>
<accession>A0A3N8PZE9</accession>
<evidence type="ECO:0000259" key="1">
    <source>
        <dbReference type="Pfam" id="PF04965"/>
    </source>
</evidence>
<sequence>MPRTLGQGSLFERLDPELAPRRLRTSQDLAAERIQAIKRHLEWVLNARQGCSSSSPELGLPDFNDVAVGSADLRHRLGEHIHAVVSEFEPRVKVTRVQPLTDAMRPMDLHFRLHCLVPVRNAHESIELDLVLQHHNRIARFT</sequence>
<comment type="caution">
    <text evidence="2">The sequence shown here is derived from an EMBL/GenBank/DDBJ whole genome shotgun (WGS) entry which is preliminary data.</text>
</comment>
<organism evidence="2 3">
    <name type="scientific">Burkholderia contaminans</name>
    <dbReference type="NCBI Taxonomy" id="488447"/>
    <lineage>
        <taxon>Bacteria</taxon>
        <taxon>Pseudomonadati</taxon>
        <taxon>Pseudomonadota</taxon>
        <taxon>Betaproteobacteria</taxon>
        <taxon>Burkholderiales</taxon>
        <taxon>Burkholderiaceae</taxon>
        <taxon>Burkholderia</taxon>
        <taxon>Burkholderia cepacia complex</taxon>
    </lineage>
</organism>
<evidence type="ECO:0000313" key="2">
    <source>
        <dbReference type="EMBL" id="RQT16330.1"/>
    </source>
</evidence>
<dbReference type="Pfam" id="PF04965">
    <property type="entry name" value="GPW_gp25"/>
    <property type="match status" value="1"/>
</dbReference>
<dbReference type="EMBL" id="QTQV01000007">
    <property type="protein sequence ID" value="RQT16330.1"/>
    <property type="molecule type" value="Genomic_DNA"/>
</dbReference>
<dbReference type="SUPFAM" id="SSF160719">
    <property type="entry name" value="gpW/gp25-like"/>
    <property type="match status" value="1"/>
</dbReference>
<dbReference type="InterPro" id="IPR017737">
    <property type="entry name" value="TssE1-like"/>
</dbReference>